<feature type="signal peptide" evidence="1">
    <location>
        <begin position="1"/>
        <end position="20"/>
    </location>
</feature>
<dbReference type="EMBL" id="GIFC01011549">
    <property type="protein sequence ID" value="MXU93632.1"/>
    <property type="molecule type" value="Transcribed_RNA"/>
</dbReference>
<sequence>MQTYWEASFLIVLWMTSTDWTPVGVTSSCVSYLSTDGTSGAPSFSQVTNRGCSPVTSQAILAMSPRLTETSLDPLAIAGGTCTETESVFPRDGSMPLATSQRYTPASAASTASMTRVPLSWILWRPIVCSGMNSRDPVSCIFQAVLGLG</sequence>
<name>A0A6B0UVB9_IXORI</name>
<feature type="chain" id="PRO_5025380191" description="Secreted protein" evidence="1">
    <location>
        <begin position="21"/>
        <end position="149"/>
    </location>
</feature>
<dbReference type="AlphaFoldDB" id="A0A6B0UVB9"/>
<organism evidence="2">
    <name type="scientific">Ixodes ricinus</name>
    <name type="common">Common tick</name>
    <name type="synonym">Acarus ricinus</name>
    <dbReference type="NCBI Taxonomy" id="34613"/>
    <lineage>
        <taxon>Eukaryota</taxon>
        <taxon>Metazoa</taxon>
        <taxon>Ecdysozoa</taxon>
        <taxon>Arthropoda</taxon>
        <taxon>Chelicerata</taxon>
        <taxon>Arachnida</taxon>
        <taxon>Acari</taxon>
        <taxon>Parasitiformes</taxon>
        <taxon>Ixodida</taxon>
        <taxon>Ixodoidea</taxon>
        <taxon>Ixodidae</taxon>
        <taxon>Ixodinae</taxon>
        <taxon>Ixodes</taxon>
    </lineage>
</organism>
<protein>
    <recommendedName>
        <fullName evidence="3">Secreted protein</fullName>
    </recommendedName>
</protein>
<proteinExistence type="predicted"/>
<accession>A0A6B0UVB9</accession>
<reference evidence="2" key="1">
    <citation type="submission" date="2019-12" db="EMBL/GenBank/DDBJ databases">
        <title>An insight into the sialome of adult female Ixodes ricinus ticks feeding for 6 days.</title>
        <authorList>
            <person name="Perner J."/>
            <person name="Ribeiro J.M.C."/>
        </authorList>
    </citation>
    <scope>NUCLEOTIDE SEQUENCE</scope>
    <source>
        <strain evidence="2">Semi-engorged</strain>
        <tissue evidence="2">Salivary glands</tissue>
    </source>
</reference>
<evidence type="ECO:0000313" key="2">
    <source>
        <dbReference type="EMBL" id="MXU93632.1"/>
    </source>
</evidence>
<evidence type="ECO:0008006" key="3">
    <source>
        <dbReference type="Google" id="ProtNLM"/>
    </source>
</evidence>
<evidence type="ECO:0000256" key="1">
    <source>
        <dbReference type="SAM" id="SignalP"/>
    </source>
</evidence>
<keyword evidence="1" id="KW-0732">Signal</keyword>